<gene>
    <name evidence="3" type="ORF">FOH10_17565</name>
</gene>
<feature type="transmembrane region" description="Helical" evidence="2">
    <location>
        <begin position="81"/>
        <end position="103"/>
    </location>
</feature>
<dbReference type="KEGG" id="nod:FOH10_17565"/>
<accession>A0A516NMW6</accession>
<protein>
    <submittedName>
        <fullName evidence="3">Uncharacterized protein</fullName>
    </submittedName>
</protein>
<dbReference type="GeneID" id="80334178"/>
<evidence type="ECO:0000313" key="3">
    <source>
        <dbReference type="EMBL" id="QDP80249.1"/>
    </source>
</evidence>
<keyword evidence="2" id="KW-0472">Membrane</keyword>
<evidence type="ECO:0000256" key="2">
    <source>
        <dbReference type="SAM" id="Phobius"/>
    </source>
</evidence>
<evidence type="ECO:0000256" key="1">
    <source>
        <dbReference type="SAM" id="MobiDB-lite"/>
    </source>
</evidence>
<dbReference type="Proteomes" id="UP000317039">
    <property type="component" value="Chromosome"/>
</dbReference>
<dbReference type="RefSeq" id="WP_143981550.1">
    <property type="nucleotide sequence ID" value="NZ_CP041695.1"/>
</dbReference>
<proteinExistence type="predicted"/>
<dbReference type="EMBL" id="CP041695">
    <property type="protein sequence ID" value="QDP80249.1"/>
    <property type="molecule type" value="Genomic_DNA"/>
</dbReference>
<feature type="region of interest" description="Disordered" evidence="1">
    <location>
        <begin position="1"/>
        <end position="38"/>
    </location>
</feature>
<feature type="compositionally biased region" description="Polar residues" evidence="1">
    <location>
        <begin position="1"/>
        <end position="21"/>
    </location>
</feature>
<dbReference type="AlphaFoldDB" id="A0A516NMW6"/>
<evidence type="ECO:0000313" key="4">
    <source>
        <dbReference type="Proteomes" id="UP000317039"/>
    </source>
</evidence>
<sequence length="126" mass="13789">MTDPNMSQQNWLAPHQPSQPQIPMAGPQYGPPMGPLAEMPLDQRRQTLAMAVASEVARGGRVESQTDTSAIIVTGSKPNHVLHLLLTILTCFLWAIVWIAVAIGQKEHRASISVDPYGQVLRQQLS</sequence>
<name>A0A516NMW6_9NOCA</name>
<keyword evidence="2" id="KW-1133">Transmembrane helix</keyword>
<keyword evidence="2" id="KW-0812">Transmembrane</keyword>
<organism evidence="3 4">
    <name type="scientific">Nocardia otitidiscaviarum</name>
    <dbReference type="NCBI Taxonomy" id="1823"/>
    <lineage>
        <taxon>Bacteria</taxon>
        <taxon>Bacillati</taxon>
        <taxon>Actinomycetota</taxon>
        <taxon>Actinomycetes</taxon>
        <taxon>Mycobacteriales</taxon>
        <taxon>Nocardiaceae</taxon>
        <taxon>Nocardia</taxon>
    </lineage>
</organism>
<reference evidence="3 4" key="1">
    <citation type="submission" date="2019-07" db="EMBL/GenBank/DDBJ databases">
        <title>Complete Genome Sequence and Methylome Analysis of Nocardia otitidis-caviarum NEB252.</title>
        <authorList>
            <person name="Fomenkov A."/>
            <person name="Anton B.P."/>
            <person name="Vincze T."/>
            <person name="Roberts R.J."/>
        </authorList>
    </citation>
    <scope>NUCLEOTIDE SEQUENCE [LARGE SCALE GENOMIC DNA]</scope>
    <source>
        <strain evidence="3 4">NEB252</strain>
    </source>
</reference>